<dbReference type="Gene3D" id="3.40.50.1820">
    <property type="entry name" value="alpha/beta hydrolase"/>
    <property type="match status" value="1"/>
</dbReference>
<dbReference type="EMBL" id="JAAAJA010000703">
    <property type="protein sequence ID" value="KAG0250294.1"/>
    <property type="molecule type" value="Genomic_DNA"/>
</dbReference>
<keyword evidence="2" id="KW-1133">Transmembrane helix</keyword>
<comment type="caution">
    <text evidence="4">The sequence shown here is derived from an EMBL/GenBank/DDBJ whole genome shotgun (WGS) entry which is preliminary data.</text>
</comment>
<evidence type="ECO:0000313" key="4">
    <source>
        <dbReference type="EMBL" id="KAG0250294.1"/>
    </source>
</evidence>
<evidence type="ECO:0000259" key="3">
    <source>
        <dbReference type="Pfam" id="PF20434"/>
    </source>
</evidence>
<evidence type="ECO:0000256" key="2">
    <source>
        <dbReference type="SAM" id="Phobius"/>
    </source>
</evidence>
<name>A0A9P6PPT9_9FUNG</name>
<dbReference type="InterPro" id="IPR049492">
    <property type="entry name" value="BD-FAE-like_dom"/>
</dbReference>
<dbReference type="InterPro" id="IPR029058">
    <property type="entry name" value="AB_hydrolase_fold"/>
</dbReference>
<protein>
    <recommendedName>
        <fullName evidence="3">BD-FAE-like domain-containing protein</fullName>
    </recommendedName>
</protein>
<keyword evidence="1" id="KW-0378">Hydrolase</keyword>
<keyword evidence="2" id="KW-0812">Transmembrane</keyword>
<accession>A0A9P6PPT9</accession>
<dbReference type="InterPro" id="IPR050300">
    <property type="entry name" value="GDXG_lipolytic_enzyme"/>
</dbReference>
<sequence length="463" mass="52505">MALISLGMYMAKSVWALSYAAASFVTMVLAWVAITGAATRYRKINIILCILSNHLSELPLTIMCMDACFYTWLTLTGTFQESLLVRFFYYTNIITAIGLLYLFKRSLDVQEQAQKFLDQLSKEAKDWVELPGMSSPQFWQQLLNPFHWPRDCTVYPNIPYWTQKELLNAQKADGNSSMADMSLDIYRPYSVHGGDDRPVLFYMHGGGWTSGSKEFVGPLLTEMIFHEWIVVSVDYRLNSKAGYPTQLIDCKRALRWVKDEIRTFGGDPNNIIAAGDSAGGHMAAMMALTANQPEYQPEFENVDTTVQGCLGLSAVVNLVDLENYSHHDARGRFIKDVAKREGSAESAENLKFLIEHSPRFRIKPTGVPFMLVHGDTDTLTPVQNTRDFVNEFRKSCTAPIAYLEVLGGHHCFHLISSPRSWYSVIAAAQWLNHYFDGSQVRSSLKDSRKKMEVHEIVEWGWTI</sequence>
<feature type="transmembrane region" description="Helical" evidence="2">
    <location>
        <begin position="14"/>
        <end position="34"/>
    </location>
</feature>
<dbReference type="Pfam" id="PF20434">
    <property type="entry name" value="BD-FAE"/>
    <property type="match status" value="1"/>
</dbReference>
<evidence type="ECO:0000256" key="1">
    <source>
        <dbReference type="ARBA" id="ARBA00022801"/>
    </source>
</evidence>
<gene>
    <name evidence="4" type="ORF">BG011_008501</name>
</gene>
<feature type="domain" description="BD-FAE-like" evidence="3">
    <location>
        <begin position="183"/>
        <end position="390"/>
    </location>
</feature>
<organism evidence="4 5">
    <name type="scientific">Mortierella polycephala</name>
    <dbReference type="NCBI Taxonomy" id="41804"/>
    <lineage>
        <taxon>Eukaryota</taxon>
        <taxon>Fungi</taxon>
        <taxon>Fungi incertae sedis</taxon>
        <taxon>Mucoromycota</taxon>
        <taxon>Mortierellomycotina</taxon>
        <taxon>Mortierellomycetes</taxon>
        <taxon>Mortierellales</taxon>
        <taxon>Mortierellaceae</taxon>
        <taxon>Mortierella</taxon>
    </lineage>
</organism>
<keyword evidence="5" id="KW-1185">Reference proteome</keyword>
<feature type="transmembrane region" description="Helical" evidence="2">
    <location>
        <begin position="84"/>
        <end position="103"/>
    </location>
</feature>
<dbReference type="OrthoDB" id="19653at2759"/>
<proteinExistence type="predicted"/>
<dbReference type="GO" id="GO:0016787">
    <property type="term" value="F:hydrolase activity"/>
    <property type="evidence" value="ECO:0007669"/>
    <property type="project" value="UniProtKB-KW"/>
</dbReference>
<dbReference type="PANTHER" id="PTHR48081">
    <property type="entry name" value="AB HYDROLASE SUPERFAMILY PROTEIN C4A8.06C"/>
    <property type="match status" value="1"/>
</dbReference>
<keyword evidence="2" id="KW-0472">Membrane</keyword>
<reference evidence="4" key="1">
    <citation type="journal article" date="2020" name="Fungal Divers.">
        <title>Resolving the Mortierellaceae phylogeny through synthesis of multi-gene phylogenetics and phylogenomics.</title>
        <authorList>
            <person name="Vandepol N."/>
            <person name="Liber J."/>
            <person name="Desiro A."/>
            <person name="Na H."/>
            <person name="Kennedy M."/>
            <person name="Barry K."/>
            <person name="Grigoriev I.V."/>
            <person name="Miller A.N."/>
            <person name="O'Donnell K."/>
            <person name="Stajich J.E."/>
            <person name="Bonito G."/>
        </authorList>
    </citation>
    <scope>NUCLEOTIDE SEQUENCE</scope>
    <source>
        <strain evidence="4">KOD948</strain>
    </source>
</reference>
<evidence type="ECO:0000313" key="5">
    <source>
        <dbReference type="Proteomes" id="UP000726737"/>
    </source>
</evidence>
<dbReference type="AlphaFoldDB" id="A0A9P6PPT9"/>
<dbReference type="SUPFAM" id="SSF53474">
    <property type="entry name" value="alpha/beta-Hydrolases"/>
    <property type="match status" value="1"/>
</dbReference>
<dbReference type="PANTHER" id="PTHR48081:SF33">
    <property type="entry name" value="KYNURENINE FORMAMIDASE"/>
    <property type="match status" value="1"/>
</dbReference>
<dbReference type="Proteomes" id="UP000726737">
    <property type="component" value="Unassembled WGS sequence"/>
</dbReference>